<feature type="transmembrane region" description="Helical" evidence="6">
    <location>
        <begin position="280"/>
        <end position="307"/>
    </location>
</feature>
<feature type="transmembrane region" description="Helical" evidence="6">
    <location>
        <begin position="183"/>
        <end position="201"/>
    </location>
</feature>
<accession>A0A7C8I1H3</accession>
<evidence type="ECO:0000313" key="9">
    <source>
        <dbReference type="Proteomes" id="UP000481861"/>
    </source>
</evidence>
<evidence type="ECO:0000256" key="1">
    <source>
        <dbReference type="ARBA" id="ARBA00004141"/>
    </source>
</evidence>
<feature type="transmembrane region" description="Helical" evidence="6">
    <location>
        <begin position="57"/>
        <end position="81"/>
    </location>
</feature>
<dbReference type="Pfam" id="PF07690">
    <property type="entry name" value="MFS_1"/>
    <property type="match status" value="1"/>
</dbReference>
<evidence type="ECO:0000256" key="6">
    <source>
        <dbReference type="SAM" id="Phobius"/>
    </source>
</evidence>
<comment type="subcellular location">
    <subcellularLocation>
        <location evidence="1">Membrane</location>
        <topology evidence="1">Multi-pass membrane protein</topology>
    </subcellularLocation>
</comment>
<name>A0A7C8I1H3_9PLEO</name>
<dbReference type="CDD" id="cd17323">
    <property type="entry name" value="MFS_Tpo1_MDR_like"/>
    <property type="match status" value="1"/>
</dbReference>
<feature type="transmembrane region" description="Helical" evidence="6">
    <location>
        <begin position="400"/>
        <end position="425"/>
    </location>
</feature>
<evidence type="ECO:0000256" key="3">
    <source>
        <dbReference type="ARBA" id="ARBA00022989"/>
    </source>
</evidence>
<dbReference type="GO" id="GO:0022857">
    <property type="term" value="F:transmembrane transporter activity"/>
    <property type="evidence" value="ECO:0007669"/>
    <property type="project" value="InterPro"/>
</dbReference>
<organism evidence="8 9">
    <name type="scientific">Massariosphaeria phaeospora</name>
    <dbReference type="NCBI Taxonomy" id="100035"/>
    <lineage>
        <taxon>Eukaryota</taxon>
        <taxon>Fungi</taxon>
        <taxon>Dikarya</taxon>
        <taxon>Ascomycota</taxon>
        <taxon>Pezizomycotina</taxon>
        <taxon>Dothideomycetes</taxon>
        <taxon>Pleosporomycetidae</taxon>
        <taxon>Pleosporales</taxon>
        <taxon>Pleosporales incertae sedis</taxon>
        <taxon>Massariosphaeria</taxon>
    </lineage>
</organism>
<keyword evidence="3 6" id="KW-1133">Transmembrane helix</keyword>
<dbReference type="EMBL" id="JAADJZ010000019">
    <property type="protein sequence ID" value="KAF2868317.1"/>
    <property type="molecule type" value="Genomic_DNA"/>
</dbReference>
<feature type="transmembrane region" description="Helical" evidence="6">
    <location>
        <begin position="437"/>
        <end position="457"/>
    </location>
</feature>
<feature type="transmembrane region" description="Helical" evidence="6">
    <location>
        <begin position="368"/>
        <end position="388"/>
    </location>
</feature>
<comment type="caution">
    <text evidence="8">The sequence shown here is derived from an EMBL/GenBank/DDBJ whole genome shotgun (WGS) entry which is preliminary data.</text>
</comment>
<evidence type="ECO:0000256" key="5">
    <source>
        <dbReference type="SAM" id="MobiDB-lite"/>
    </source>
</evidence>
<dbReference type="OrthoDB" id="6770063at2759"/>
<reference evidence="8 9" key="1">
    <citation type="submission" date="2020-01" db="EMBL/GenBank/DDBJ databases">
        <authorList>
            <consortium name="DOE Joint Genome Institute"/>
            <person name="Haridas S."/>
            <person name="Albert R."/>
            <person name="Binder M."/>
            <person name="Bloem J."/>
            <person name="Labutti K."/>
            <person name="Salamov A."/>
            <person name="Andreopoulos B."/>
            <person name="Baker S.E."/>
            <person name="Barry K."/>
            <person name="Bills G."/>
            <person name="Bluhm B.H."/>
            <person name="Cannon C."/>
            <person name="Castanera R."/>
            <person name="Culley D.E."/>
            <person name="Daum C."/>
            <person name="Ezra D."/>
            <person name="Gonzalez J.B."/>
            <person name="Henrissat B."/>
            <person name="Kuo A."/>
            <person name="Liang C."/>
            <person name="Lipzen A."/>
            <person name="Lutzoni F."/>
            <person name="Magnuson J."/>
            <person name="Mondo S."/>
            <person name="Nolan M."/>
            <person name="Ohm R."/>
            <person name="Pangilinan J."/>
            <person name="Park H.-J.H."/>
            <person name="Ramirez L."/>
            <person name="Alfaro M."/>
            <person name="Sun H."/>
            <person name="Tritt A."/>
            <person name="Yoshinaga Y."/>
            <person name="Zwiers L.-H.L."/>
            <person name="Turgeon B.G."/>
            <person name="Goodwin S.B."/>
            <person name="Spatafora J.W."/>
            <person name="Crous P.W."/>
            <person name="Grigoriev I.V."/>
        </authorList>
    </citation>
    <scope>NUCLEOTIDE SEQUENCE [LARGE SCALE GENOMIC DNA]</scope>
    <source>
        <strain evidence="8 9">CBS 611.86</strain>
    </source>
</reference>
<evidence type="ECO:0000256" key="2">
    <source>
        <dbReference type="ARBA" id="ARBA00022692"/>
    </source>
</evidence>
<dbReference type="PROSITE" id="PS50850">
    <property type="entry name" value="MFS"/>
    <property type="match status" value="1"/>
</dbReference>
<dbReference type="PANTHER" id="PTHR23502:SF60">
    <property type="entry name" value="MAJOR FACILITATOR SUPERFAMILY (MFS) PROFILE DOMAIN-CONTAINING PROTEIN-RELATED"/>
    <property type="match status" value="1"/>
</dbReference>
<feature type="transmembrane region" description="Helical" evidence="6">
    <location>
        <begin position="93"/>
        <end position="113"/>
    </location>
</feature>
<sequence length="496" mass="53930">METNTLTTPPKEHNLPQLEKGNKTPILTPTTSEVIIVSWDDPSDPANPLNWSQTRKWLTAILTSFGGLITLMSGSMLAPALSVIGRDLDVSEAGASMSLSIFILAFGFGPLVLAPMSETFGRRPVWIFGCLWYTVWNTVCGFANSRELLIAGRLLAGLGASAEFAVSRPIVNDCWSADERGKSFAISGTLPLLGPALGPILGGVMVQTLNWRWLFFVLSIFDVAVLGLFIVFLPETHAPTILAKKAAALRKSTGEQYHTEERLASPSVAQRLKLGLSRPFWLLVTQPVIQITSLVLAYQFGLLYIALSTFSTLWTDRYHQTPAMSGVHYLAIIIGYMVALQGGGWATDVVWARLKEKNGGKTRPENRLPLMLPGAVLIPIGLLWYGWAAQQHSHWILPDIGIAIFGCGFISSGQAAQAYIVDAFLDCNASAGAATQLLRNIFAFAFPIFAPSLYTTFDYGYGNTLLAGLAIVIGIPAPCILWRYGEALREKAKPAK</sequence>
<dbReference type="SUPFAM" id="SSF103473">
    <property type="entry name" value="MFS general substrate transporter"/>
    <property type="match status" value="1"/>
</dbReference>
<evidence type="ECO:0000256" key="4">
    <source>
        <dbReference type="ARBA" id="ARBA00023136"/>
    </source>
</evidence>
<dbReference type="AlphaFoldDB" id="A0A7C8I1H3"/>
<proteinExistence type="predicted"/>
<keyword evidence="9" id="KW-1185">Reference proteome</keyword>
<dbReference type="FunFam" id="1.20.1250.20:FF:000011">
    <property type="entry name" value="MFS multidrug transporter, putative"/>
    <property type="match status" value="1"/>
</dbReference>
<keyword evidence="2 6" id="KW-0812">Transmembrane</keyword>
<gene>
    <name evidence="8" type="ORF">BDV95DRAFT_125982</name>
</gene>
<evidence type="ECO:0000313" key="8">
    <source>
        <dbReference type="EMBL" id="KAF2868317.1"/>
    </source>
</evidence>
<dbReference type="Proteomes" id="UP000481861">
    <property type="component" value="Unassembled WGS sequence"/>
</dbReference>
<feature type="region of interest" description="Disordered" evidence="5">
    <location>
        <begin position="1"/>
        <end position="24"/>
    </location>
</feature>
<dbReference type="InterPro" id="IPR020846">
    <property type="entry name" value="MFS_dom"/>
</dbReference>
<feature type="transmembrane region" description="Helical" evidence="6">
    <location>
        <begin position="213"/>
        <end position="233"/>
    </location>
</feature>
<evidence type="ECO:0000259" key="7">
    <source>
        <dbReference type="PROSITE" id="PS50850"/>
    </source>
</evidence>
<dbReference type="InterPro" id="IPR036259">
    <property type="entry name" value="MFS_trans_sf"/>
</dbReference>
<feature type="transmembrane region" description="Helical" evidence="6">
    <location>
        <begin position="463"/>
        <end position="484"/>
    </location>
</feature>
<feature type="transmembrane region" description="Helical" evidence="6">
    <location>
        <begin position="327"/>
        <end position="347"/>
    </location>
</feature>
<dbReference type="Gene3D" id="1.20.1250.20">
    <property type="entry name" value="MFS general substrate transporter like domains"/>
    <property type="match status" value="1"/>
</dbReference>
<dbReference type="GO" id="GO:0016020">
    <property type="term" value="C:membrane"/>
    <property type="evidence" value="ECO:0007669"/>
    <property type="project" value="UniProtKB-SubCell"/>
</dbReference>
<dbReference type="PANTHER" id="PTHR23502">
    <property type="entry name" value="MAJOR FACILITATOR SUPERFAMILY"/>
    <property type="match status" value="1"/>
</dbReference>
<feature type="domain" description="Major facilitator superfamily (MFS) profile" evidence="7">
    <location>
        <begin position="59"/>
        <end position="486"/>
    </location>
</feature>
<protein>
    <submittedName>
        <fullName evidence="8">Major facilitator superfamily transporter</fullName>
    </submittedName>
</protein>
<keyword evidence="4 6" id="KW-0472">Membrane</keyword>
<dbReference type="InterPro" id="IPR011701">
    <property type="entry name" value="MFS"/>
</dbReference>